<comment type="similarity">
    <text evidence="1">Belongs to the FGGY kinase family.</text>
</comment>
<dbReference type="InterPro" id="IPR018485">
    <property type="entry name" value="FGGY_C"/>
</dbReference>
<evidence type="ECO:0000313" key="9">
    <source>
        <dbReference type="Proteomes" id="UP000094869"/>
    </source>
</evidence>
<evidence type="ECO:0000313" key="8">
    <source>
        <dbReference type="Proteomes" id="UP000094271"/>
    </source>
</evidence>
<proteinExistence type="inferred from homology"/>
<dbReference type="PANTHER" id="PTHR43095:SF5">
    <property type="entry name" value="XYLULOSE KINASE"/>
    <property type="match status" value="1"/>
</dbReference>
<dbReference type="Pfam" id="PF02782">
    <property type="entry name" value="FGGY_C"/>
    <property type="match status" value="1"/>
</dbReference>
<evidence type="ECO:0000256" key="3">
    <source>
        <dbReference type="ARBA" id="ARBA00022777"/>
    </source>
</evidence>
<dbReference type="CDD" id="cd07777">
    <property type="entry name" value="ASKHA_NBD_FGGY_SHK"/>
    <property type="match status" value="1"/>
</dbReference>
<reference evidence="6 8" key="2">
    <citation type="submission" date="2016-08" db="EMBL/GenBank/DDBJ databases">
        <authorList>
            <person name="Seilhamer J.J."/>
        </authorList>
    </citation>
    <scope>NUCLEOTIDE SEQUENCE [LARGE SCALE GENOMIC DNA]</scope>
    <source>
        <strain evidence="6 8">NML150140-1</strain>
    </source>
</reference>
<sequence length="463" mass="50269">MSELLQHPEPTEKNRGRAAVKSLGIDIGTTSICLVCYEEGREKLLFTASRQNEFLPGTFEQDPEAIVEKVKDMLAEAERNGFGAGTADTMDSSAADSIGISSQMHGILYVDADGCAVSPFYTWKDEKGRELMEDGRSYEACLSQSLGMPVFSGFGTVTHFCLSRKGLIPGKAVKLANIGDYVAMRLTGRKSPLTDESIAASFGGYDVHEGDFAREKLEQAGVDISYYPELCRQGEAAGTYQGIPVSCAFGDNQASFYGALDKPETQISVNVGTGSQVSLFDSRYYRTAAADIRPYFHKGCLYVGASLNGGKVYEKLAAFFEEIVYEFTGQNIQAFDQMARLGAEKKETGLMITPSLYGKRGEAGSGADAYGTVKNLTADDFHASDFIRAYVKGMADELYRMYLEFPEEIRRGRTEIVASGNGIRKNPLMAEETAKVFGLPVIFKDTQEEAAAGAAKAALDLLA</sequence>
<dbReference type="InterPro" id="IPR000577">
    <property type="entry name" value="Carb_kinase_FGGY"/>
</dbReference>
<dbReference type="Gene3D" id="3.30.420.40">
    <property type="match status" value="2"/>
</dbReference>
<dbReference type="Proteomes" id="UP000094271">
    <property type="component" value="Unassembled WGS sequence"/>
</dbReference>
<keyword evidence="2" id="KW-0808">Transferase</keyword>
<dbReference type="GO" id="GO:0016301">
    <property type="term" value="F:kinase activity"/>
    <property type="evidence" value="ECO:0007669"/>
    <property type="project" value="UniProtKB-KW"/>
</dbReference>
<feature type="domain" description="Carbohydrate kinase FGGY C-terminal" evidence="5">
    <location>
        <begin position="334"/>
        <end position="458"/>
    </location>
</feature>
<dbReference type="EMBL" id="MEHA01000022">
    <property type="protein sequence ID" value="ODR46869.1"/>
    <property type="molecule type" value="Genomic_DNA"/>
</dbReference>
<dbReference type="InterPro" id="IPR018484">
    <property type="entry name" value="FGGY_N"/>
</dbReference>
<evidence type="ECO:0000313" key="7">
    <source>
        <dbReference type="EMBL" id="ODR57613.1"/>
    </source>
</evidence>
<dbReference type="EMBL" id="MEHD01000021">
    <property type="protein sequence ID" value="ODR57613.1"/>
    <property type="molecule type" value="Genomic_DNA"/>
</dbReference>
<dbReference type="InterPro" id="IPR050406">
    <property type="entry name" value="FGGY_Carb_Kinase"/>
</dbReference>
<comment type="caution">
    <text evidence="6">The sequence shown here is derived from an EMBL/GenBank/DDBJ whole genome shotgun (WGS) entry which is preliminary data.</text>
</comment>
<keyword evidence="9" id="KW-1185">Reference proteome</keyword>
<evidence type="ECO:0000256" key="1">
    <source>
        <dbReference type="ARBA" id="ARBA00009156"/>
    </source>
</evidence>
<dbReference type="PANTHER" id="PTHR43095">
    <property type="entry name" value="SUGAR KINASE"/>
    <property type="match status" value="1"/>
</dbReference>
<name>A0A1E3UC23_9FIRM</name>
<evidence type="ECO:0000259" key="5">
    <source>
        <dbReference type="Pfam" id="PF02782"/>
    </source>
</evidence>
<evidence type="ECO:0008006" key="10">
    <source>
        <dbReference type="Google" id="ProtNLM"/>
    </source>
</evidence>
<evidence type="ECO:0000256" key="2">
    <source>
        <dbReference type="ARBA" id="ARBA00022679"/>
    </source>
</evidence>
<protein>
    <recommendedName>
        <fullName evidence="10">Glycerol kinase</fullName>
    </recommendedName>
</protein>
<reference evidence="7 9" key="1">
    <citation type="submission" date="2016-08" db="EMBL/GenBank/DDBJ databases">
        <title>Characterization of Isolates of Eisenbergiella tayi Derived from Blood Cultures, Using Whole Genome Sequencing.</title>
        <authorList>
            <person name="Bernier A.-M."/>
            <person name="Burdz T."/>
            <person name="Wiebe D."/>
            <person name="Bernard K."/>
        </authorList>
    </citation>
    <scope>NUCLEOTIDE SEQUENCE [LARGE SCALE GENOMIC DNA]</scope>
    <source>
        <strain evidence="7 9">NML120146</strain>
    </source>
</reference>
<dbReference type="GO" id="GO:0005975">
    <property type="term" value="P:carbohydrate metabolic process"/>
    <property type="evidence" value="ECO:0007669"/>
    <property type="project" value="InterPro"/>
</dbReference>
<dbReference type="SUPFAM" id="SSF53067">
    <property type="entry name" value="Actin-like ATPase domain"/>
    <property type="match status" value="2"/>
</dbReference>
<dbReference type="Pfam" id="PF00370">
    <property type="entry name" value="FGGY_N"/>
    <property type="match status" value="1"/>
</dbReference>
<organism evidence="6 8">
    <name type="scientific">Eisenbergiella tayi</name>
    <dbReference type="NCBI Taxonomy" id="1432052"/>
    <lineage>
        <taxon>Bacteria</taxon>
        <taxon>Bacillati</taxon>
        <taxon>Bacillota</taxon>
        <taxon>Clostridia</taxon>
        <taxon>Lachnospirales</taxon>
        <taxon>Lachnospiraceae</taxon>
        <taxon>Eisenbergiella</taxon>
    </lineage>
</organism>
<dbReference type="Proteomes" id="UP000094869">
    <property type="component" value="Unassembled WGS sequence"/>
</dbReference>
<accession>A0A1E3UC23</accession>
<evidence type="ECO:0000259" key="4">
    <source>
        <dbReference type="Pfam" id="PF00370"/>
    </source>
</evidence>
<dbReference type="InterPro" id="IPR043129">
    <property type="entry name" value="ATPase_NBD"/>
</dbReference>
<dbReference type="AlphaFoldDB" id="A0A1E3UC23"/>
<evidence type="ECO:0000313" key="6">
    <source>
        <dbReference type="EMBL" id="ODR46869.1"/>
    </source>
</evidence>
<dbReference type="PIRSF" id="PIRSF000538">
    <property type="entry name" value="GlpK"/>
    <property type="match status" value="1"/>
</dbReference>
<keyword evidence="3" id="KW-0418">Kinase</keyword>
<feature type="domain" description="Carbohydrate kinase FGGY N-terminal" evidence="4">
    <location>
        <begin position="23"/>
        <end position="255"/>
    </location>
</feature>
<gene>
    <name evidence="6" type="ORF">BEI59_24325</name>
    <name evidence="7" type="ORF">BEI63_10930</name>
</gene>